<evidence type="ECO:0000256" key="1">
    <source>
        <dbReference type="ARBA" id="ARBA00022729"/>
    </source>
</evidence>
<dbReference type="InterPro" id="IPR013424">
    <property type="entry name" value="Ice-binding_C"/>
</dbReference>
<evidence type="ECO:0008006" key="4">
    <source>
        <dbReference type="Google" id="ProtNLM"/>
    </source>
</evidence>
<dbReference type="Proteomes" id="UP000070058">
    <property type="component" value="Unassembled WGS sequence"/>
</dbReference>
<protein>
    <recommendedName>
        <fullName evidence="4">PEP-CTERM protein-sorting domain-containing protein</fullName>
    </recommendedName>
</protein>
<dbReference type="AlphaFoldDB" id="A0A139SUG2"/>
<reference evidence="3" key="1">
    <citation type="submission" date="2016-02" db="EMBL/GenBank/DDBJ databases">
        <authorList>
            <person name="Sanders J.G."/>
            <person name="Lin J.Y."/>
            <person name="Wertz J.T."/>
            <person name="Russell J.A."/>
            <person name="Moreau C.S."/>
            <person name="Powell S."/>
        </authorList>
    </citation>
    <scope>NUCLEOTIDE SEQUENCE [LARGE SCALE GENOMIC DNA]</scope>
    <source>
        <strain evidence="3">CAG34</strain>
    </source>
</reference>
<sequence>MEGSQPNTYTGNTYVQSGTLELMKQPKATAVRNVIVEQANLQISGSHQIEDTAKVTLIRKATFTFNGAGGVGLTEKIHTLQADGQGVINFAGGTLAVPNVLETTQVLLPTADDTLFIRNWIEFSDYFLVSRAFAPNSAALSRIWFEGWDPGAKLRDYNTSHWEIVPFAAPEPATYGALLGALGMGAYLVRRGRRPSHRRGAAVAGRAASSGVAEVSRRQIK</sequence>
<organism evidence="2 3">
    <name type="scientific">Cephaloticoccus primus</name>
    <dbReference type="NCBI Taxonomy" id="1548207"/>
    <lineage>
        <taxon>Bacteria</taxon>
        <taxon>Pseudomonadati</taxon>
        <taxon>Verrucomicrobiota</taxon>
        <taxon>Opitutia</taxon>
        <taxon>Opitutales</taxon>
        <taxon>Opitutaceae</taxon>
        <taxon>Cephaloticoccus</taxon>
    </lineage>
</organism>
<proteinExistence type="predicted"/>
<dbReference type="EMBL" id="LSZQ01000003">
    <property type="protein sequence ID" value="KXU38197.1"/>
    <property type="molecule type" value="Genomic_DNA"/>
</dbReference>
<evidence type="ECO:0000313" key="2">
    <source>
        <dbReference type="EMBL" id="KXU38197.1"/>
    </source>
</evidence>
<gene>
    <name evidence="2" type="ORF">AXK11_00955</name>
</gene>
<name>A0A139SUG2_9BACT</name>
<keyword evidence="3" id="KW-1185">Reference proteome</keyword>
<evidence type="ECO:0000313" key="3">
    <source>
        <dbReference type="Proteomes" id="UP000070058"/>
    </source>
</evidence>
<dbReference type="InterPro" id="IPR013425">
    <property type="entry name" value="Autotrns_rpt"/>
</dbReference>
<accession>A0A139SUG2</accession>
<comment type="caution">
    <text evidence="2">The sequence shown here is derived from an EMBL/GenBank/DDBJ whole genome shotgun (WGS) entry which is preliminary data.</text>
</comment>
<dbReference type="NCBIfam" id="TIGR02601">
    <property type="entry name" value="autotrns_rpt"/>
    <property type="match status" value="1"/>
</dbReference>
<dbReference type="STRING" id="1548207.AXK11_00955"/>
<keyword evidence="1" id="KW-0732">Signal</keyword>
<dbReference type="NCBIfam" id="TIGR02595">
    <property type="entry name" value="PEP_CTERM"/>
    <property type="match status" value="1"/>
</dbReference>